<feature type="non-terminal residue" evidence="1">
    <location>
        <position position="111"/>
    </location>
</feature>
<name>A0A0L6V1Y1_9BASI</name>
<evidence type="ECO:0000313" key="2">
    <source>
        <dbReference type="Proteomes" id="UP000037035"/>
    </source>
</evidence>
<keyword evidence="2" id="KW-1185">Reference proteome</keyword>
<dbReference type="EMBL" id="LAVV01007792">
    <property type="protein sequence ID" value="KNZ54759.1"/>
    <property type="molecule type" value="Genomic_DNA"/>
</dbReference>
<sequence>MMVSPSSSSMSTTWCSLVRGKISKTRLLTGSIGNKICLSQPKHINHGLEELDLTECKPSSTPFNPNLQLREASDKYHEKFKKLNINYCSAIGLLSYIACYDLVTPSRTCQG</sequence>
<dbReference type="AlphaFoldDB" id="A0A0L6V1Y1"/>
<gene>
    <name evidence="1" type="ORF">VP01_2861g2</name>
</gene>
<proteinExistence type="predicted"/>
<evidence type="ECO:0000313" key="1">
    <source>
        <dbReference type="EMBL" id="KNZ54759.1"/>
    </source>
</evidence>
<accession>A0A0L6V1Y1</accession>
<organism evidence="1 2">
    <name type="scientific">Puccinia sorghi</name>
    <dbReference type="NCBI Taxonomy" id="27349"/>
    <lineage>
        <taxon>Eukaryota</taxon>
        <taxon>Fungi</taxon>
        <taxon>Dikarya</taxon>
        <taxon>Basidiomycota</taxon>
        <taxon>Pucciniomycotina</taxon>
        <taxon>Pucciniomycetes</taxon>
        <taxon>Pucciniales</taxon>
        <taxon>Pucciniaceae</taxon>
        <taxon>Puccinia</taxon>
    </lineage>
</organism>
<reference evidence="1 2" key="1">
    <citation type="submission" date="2015-08" db="EMBL/GenBank/DDBJ databases">
        <title>Next Generation Sequencing and Analysis of the Genome of Puccinia sorghi L Schw, the Causal Agent of Maize Common Rust.</title>
        <authorList>
            <person name="Rochi L."/>
            <person name="Burguener G."/>
            <person name="Darino M."/>
            <person name="Turjanski A."/>
            <person name="Kreff E."/>
            <person name="Dieguez M.J."/>
            <person name="Sacco F."/>
        </authorList>
    </citation>
    <scope>NUCLEOTIDE SEQUENCE [LARGE SCALE GENOMIC DNA]</scope>
    <source>
        <strain evidence="1 2">RO10H11247</strain>
    </source>
</reference>
<dbReference type="OrthoDB" id="3259620at2759"/>
<dbReference type="VEuPathDB" id="FungiDB:VP01_2861g2"/>
<dbReference type="Proteomes" id="UP000037035">
    <property type="component" value="Unassembled WGS sequence"/>
</dbReference>
<comment type="caution">
    <text evidence="1">The sequence shown here is derived from an EMBL/GenBank/DDBJ whole genome shotgun (WGS) entry which is preliminary data.</text>
</comment>
<protein>
    <submittedName>
        <fullName evidence="1">Uncharacterized protein</fullName>
    </submittedName>
</protein>